<protein>
    <submittedName>
        <fullName evidence="1">Uncharacterized protein</fullName>
    </submittedName>
</protein>
<evidence type="ECO:0000313" key="2">
    <source>
        <dbReference type="EMBL" id="VFK41300.1"/>
    </source>
</evidence>
<dbReference type="AlphaFoldDB" id="A0A450Y7X6"/>
<proteinExistence type="predicted"/>
<dbReference type="EMBL" id="CAADFU010000011">
    <property type="protein sequence ID" value="VFK41300.1"/>
    <property type="molecule type" value="Genomic_DNA"/>
</dbReference>
<organism evidence="1">
    <name type="scientific">Candidatus Kentrum sp. SD</name>
    <dbReference type="NCBI Taxonomy" id="2126332"/>
    <lineage>
        <taxon>Bacteria</taxon>
        <taxon>Pseudomonadati</taxon>
        <taxon>Pseudomonadota</taxon>
        <taxon>Gammaproteobacteria</taxon>
        <taxon>Candidatus Kentrum</taxon>
    </lineage>
</organism>
<sequence>MDILAERLDTKLRHWRPDIARKARQSIQELIDLADLEAIEMMRSRSVEQEVLDMLDEPEIR</sequence>
<dbReference type="EMBL" id="CAADFR010000017">
    <property type="protein sequence ID" value="VFK37632.1"/>
    <property type="molecule type" value="Genomic_DNA"/>
</dbReference>
<accession>A0A450Y7X6</accession>
<name>A0A450Y7X6_9GAMM</name>
<evidence type="ECO:0000313" key="1">
    <source>
        <dbReference type="EMBL" id="VFK37632.1"/>
    </source>
</evidence>
<reference evidence="1" key="1">
    <citation type="submission" date="2019-02" db="EMBL/GenBank/DDBJ databases">
        <authorList>
            <person name="Gruber-Vodicka R. H."/>
            <person name="Seah K. B. B."/>
        </authorList>
    </citation>
    <scope>NUCLEOTIDE SEQUENCE</scope>
    <source>
        <strain evidence="2">BECK_S1320</strain>
        <strain evidence="1">BECK_S1321</strain>
    </source>
</reference>
<gene>
    <name evidence="2" type="ORF">BECKSD772E_GA0070983_101118</name>
    <name evidence="1" type="ORF">BECKSD772F_GA0070984_101723</name>
</gene>